<feature type="non-terminal residue" evidence="5">
    <location>
        <position position="173"/>
    </location>
</feature>
<sequence length="173" mass="18880">MKIEEMHSTTLGNLPTPLTEMPVLSAKLGPQIFIKRDDLIGLAMGGQKCRMLESVMSEAKDMGADILIAAGRPHGNQGVQLAAAAHRLGMDITMFLYKGNCRLQGNFLLLNLLGTQIKVTDMDWYGGQAKLSEQMESLAAELRSKGRRPYVIHSLKTPLAIVGYAHAVSEICK</sequence>
<name>X1JTL5_9ZZZZ</name>
<dbReference type="AlphaFoldDB" id="X1JTL5"/>
<dbReference type="PANTHER" id="PTHR43780">
    <property type="entry name" value="1-AMINOCYCLOPROPANE-1-CARBOXYLATE DEAMINASE-RELATED"/>
    <property type="match status" value="1"/>
</dbReference>
<dbReference type="InterPro" id="IPR027278">
    <property type="entry name" value="ACCD_DCysDesulf"/>
</dbReference>
<evidence type="ECO:0000256" key="2">
    <source>
        <dbReference type="ARBA" id="ARBA00008639"/>
    </source>
</evidence>
<protein>
    <recommendedName>
        <fullName evidence="4">Tryptophan synthase beta chain-like PALP domain-containing protein</fullName>
    </recommendedName>
</protein>
<dbReference type="InterPro" id="IPR001926">
    <property type="entry name" value="TrpB-like_PALP"/>
</dbReference>
<dbReference type="Pfam" id="PF00291">
    <property type="entry name" value="PALP"/>
    <property type="match status" value="1"/>
</dbReference>
<comment type="similarity">
    <text evidence="2">Belongs to the ACC deaminase/D-cysteine desulfhydrase family.</text>
</comment>
<feature type="domain" description="Tryptophan synthase beta chain-like PALP" evidence="4">
    <location>
        <begin position="10"/>
        <end position="172"/>
    </location>
</feature>
<dbReference type="InterPro" id="IPR036052">
    <property type="entry name" value="TrpB-like_PALP_sf"/>
</dbReference>
<proteinExistence type="inferred from homology"/>
<evidence type="ECO:0000256" key="1">
    <source>
        <dbReference type="ARBA" id="ARBA00001933"/>
    </source>
</evidence>
<dbReference type="Gene3D" id="3.40.50.1100">
    <property type="match status" value="2"/>
</dbReference>
<evidence type="ECO:0000259" key="4">
    <source>
        <dbReference type="Pfam" id="PF00291"/>
    </source>
</evidence>
<accession>X1JTL5</accession>
<comment type="cofactor">
    <cofactor evidence="1">
        <name>pyridoxal 5'-phosphate</name>
        <dbReference type="ChEBI" id="CHEBI:597326"/>
    </cofactor>
</comment>
<dbReference type="SUPFAM" id="SSF53686">
    <property type="entry name" value="Tryptophan synthase beta subunit-like PLP-dependent enzymes"/>
    <property type="match status" value="1"/>
</dbReference>
<dbReference type="GO" id="GO:0019148">
    <property type="term" value="F:D-cysteine desulfhydrase activity"/>
    <property type="evidence" value="ECO:0007669"/>
    <property type="project" value="TreeGrafter"/>
</dbReference>
<dbReference type="PANTHER" id="PTHR43780:SF2">
    <property type="entry name" value="1-AMINOCYCLOPROPANE-1-CARBOXYLATE DEAMINASE-RELATED"/>
    <property type="match status" value="1"/>
</dbReference>
<evidence type="ECO:0000313" key="5">
    <source>
        <dbReference type="EMBL" id="GAH73143.1"/>
    </source>
</evidence>
<organism evidence="5">
    <name type="scientific">marine sediment metagenome</name>
    <dbReference type="NCBI Taxonomy" id="412755"/>
    <lineage>
        <taxon>unclassified sequences</taxon>
        <taxon>metagenomes</taxon>
        <taxon>ecological metagenomes</taxon>
    </lineage>
</organism>
<evidence type="ECO:0000256" key="3">
    <source>
        <dbReference type="ARBA" id="ARBA00022898"/>
    </source>
</evidence>
<keyword evidence="3" id="KW-0663">Pyridoxal phosphate</keyword>
<dbReference type="EMBL" id="BARU01029972">
    <property type="protein sequence ID" value="GAH73143.1"/>
    <property type="molecule type" value="Genomic_DNA"/>
</dbReference>
<comment type="caution">
    <text evidence="5">The sequence shown here is derived from an EMBL/GenBank/DDBJ whole genome shotgun (WGS) entry which is preliminary data.</text>
</comment>
<gene>
    <name evidence="5" type="ORF">S03H2_47616</name>
</gene>
<reference evidence="5" key="1">
    <citation type="journal article" date="2014" name="Front. Microbiol.">
        <title>High frequency of phylogenetically diverse reductive dehalogenase-homologous genes in deep subseafloor sedimentary metagenomes.</title>
        <authorList>
            <person name="Kawai M."/>
            <person name="Futagami T."/>
            <person name="Toyoda A."/>
            <person name="Takaki Y."/>
            <person name="Nishi S."/>
            <person name="Hori S."/>
            <person name="Arai W."/>
            <person name="Tsubouchi T."/>
            <person name="Morono Y."/>
            <person name="Uchiyama I."/>
            <person name="Ito T."/>
            <person name="Fujiyama A."/>
            <person name="Inagaki F."/>
            <person name="Takami H."/>
        </authorList>
    </citation>
    <scope>NUCLEOTIDE SEQUENCE</scope>
    <source>
        <strain evidence="5">Expedition CK06-06</strain>
    </source>
</reference>